<organism evidence="1 2">
    <name type="scientific">Porites evermanni</name>
    <dbReference type="NCBI Taxonomy" id="104178"/>
    <lineage>
        <taxon>Eukaryota</taxon>
        <taxon>Metazoa</taxon>
        <taxon>Cnidaria</taxon>
        <taxon>Anthozoa</taxon>
        <taxon>Hexacorallia</taxon>
        <taxon>Scleractinia</taxon>
        <taxon>Fungiina</taxon>
        <taxon>Poritidae</taxon>
        <taxon>Porites</taxon>
    </lineage>
</organism>
<sequence>HEGRILVPVYDWASFLGQYFRKLPNIKSYHHFRFSKEIPGKVYFKEFVTSPEQSFVFLKNNASLPPPTTLPRMVSSEGLTEEGKNYLYRKIRQFLNQGLRILRILL</sequence>
<gene>
    <name evidence="1" type="ORF">PEVE_00041980</name>
</gene>
<proteinExistence type="predicted"/>
<evidence type="ECO:0000313" key="2">
    <source>
        <dbReference type="Proteomes" id="UP001159427"/>
    </source>
</evidence>
<protein>
    <submittedName>
        <fullName evidence="1">Uncharacterized protein</fullName>
    </submittedName>
</protein>
<evidence type="ECO:0000313" key="1">
    <source>
        <dbReference type="EMBL" id="CAH3018234.1"/>
    </source>
</evidence>
<reference evidence="1 2" key="1">
    <citation type="submission" date="2022-05" db="EMBL/GenBank/DDBJ databases">
        <authorList>
            <consortium name="Genoscope - CEA"/>
            <person name="William W."/>
        </authorList>
    </citation>
    <scope>NUCLEOTIDE SEQUENCE [LARGE SCALE GENOMIC DNA]</scope>
</reference>
<name>A0ABN8LME9_9CNID</name>
<dbReference type="PANTHER" id="PTHR34415:SF1">
    <property type="entry name" value="INTEGRASE CATALYTIC DOMAIN-CONTAINING PROTEIN"/>
    <property type="match status" value="1"/>
</dbReference>
<dbReference type="PANTHER" id="PTHR34415">
    <property type="entry name" value="INTEGRASE CATALYTIC DOMAIN-CONTAINING PROTEIN"/>
    <property type="match status" value="1"/>
</dbReference>
<comment type="caution">
    <text evidence="1">The sequence shown here is derived from an EMBL/GenBank/DDBJ whole genome shotgun (WGS) entry which is preliminary data.</text>
</comment>
<feature type="non-terminal residue" evidence="1">
    <location>
        <position position="1"/>
    </location>
</feature>
<keyword evidence="2" id="KW-1185">Reference proteome</keyword>
<dbReference type="EMBL" id="CALNXI010000081">
    <property type="protein sequence ID" value="CAH3018234.1"/>
    <property type="molecule type" value="Genomic_DNA"/>
</dbReference>
<accession>A0ABN8LME9</accession>
<dbReference type="Proteomes" id="UP001159427">
    <property type="component" value="Unassembled WGS sequence"/>
</dbReference>